<name>A0A4Y9ZZS6_9AGAM</name>
<comment type="caution">
    <text evidence="2">The sequence shown here is derived from an EMBL/GenBank/DDBJ whole genome shotgun (WGS) entry which is preliminary data.</text>
</comment>
<dbReference type="AlphaFoldDB" id="A0A4Y9ZZS6"/>
<dbReference type="InterPro" id="IPR054416">
    <property type="entry name" value="GST_UstS-like_C"/>
</dbReference>
<dbReference type="SUPFAM" id="SSF47616">
    <property type="entry name" value="GST C-terminal domain-like"/>
    <property type="match status" value="1"/>
</dbReference>
<proteinExistence type="predicted"/>
<gene>
    <name evidence="2" type="ORF">EWM64_g4435</name>
</gene>
<dbReference type="InterPro" id="IPR036282">
    <property type="entry name" value="Glutathione-S-Trfase_C_sf"/>
</dbReference>
<protein>
    <recommendedName>
        <fullName evidence="1">Glutathione S-transferase UstS-like C-terminal domain-containing protein</fullName>
    </recommendedName>
</protein>
<dbReference type="OrthoDB" id="4951845at2759"/>
<evidence type="ECO:0000313" key="2">
    <source>
        <dbReference type="EMBL" id="TFY79577.1"/>
    </source>
</evidence>
<organism evidence="2 3">
    <name type="scientific">Hericium alpestre</name>
    <dbReference type="NCBI Taxonomy" id="135208"/>
    <lineage>
        <taxon>Eukaryota</taxon>
        <taxon>Fungi</taxon>
        <taxon>Dikarya</taxon>
        <taxon>Basidiomycota</taxon>
        <taxon>Agaricomycotina</taxon>
        <taxon>Agaricomycetes</taxon>
        <taxon>Russulales</taxon>
        <taxon>Hericiaceae</taxon>
        <taxon>Hericium</taxon>
    </lineage>
</organism>
<accession>A0A4Y9ZZS6</accession>
<evidence type="ECO:0000313" key="3">
    <source>
        <dbReference type="Proteomes" id="UP000298061"/>
    </source>
</evidence>
<keyword evidence="3" id="KW-1185">Reference proteome</keyword>
<sequence length="193" mass="22213">MYTIPLIEDPSIGASVVESFAIAKYLDTTYPGDVTLVPEGTDAFQTMFIDMLPMMLTQHLLPVHAARISTSLSPRSEDYFRRTREAQFGMPFAEIAHESTHEAMWRKAFEGFSRIHGWLNANGERKVFFMGHKPSWPDVALVSVLAWIRMYNGRESREWKQLMTADEGRWAWLWGAMEKWSCNIASLRHKEGP</sequence>
<reference evidence="2 3" key="1">
    <citation type="submission" date="2019-02" db="EMBL/GenBank/DDBJ databases">
        <title>Genome sequencing of the rare red list fungi Hericium alpestre (H. flagellum).</title>
        <authorList>
            <person name="Buettner E."/>
            <person name="Kellner H."/>
        </authorList>
    </citation>
    <scope>NUCLEOTIDE SEQUENCE [LARGE SCALE GENOMIC DNA]</scope>
    <source>
        <strain evidence="2 3">DSM 108284</strain>
    </source>
</reference>
<evidence type="ECO:0000259" key="1">
    <source>
        <dbReference type="Pfam" id="PF22041"/>
    </source>
</evidence>
<feature type="domain" description="Glutathione S-transferase UstS-like C-terminal" evidence="1">
    <location>
        <begin position="43"/>
        <end position="180"/>
    </location>
</feature>
<dbReference type="EMBL" id="SFCI01000477">
    <property type="protein sequence ID" value="TFY79577.1"/>
    <property type="molecule type" value="Genomic_DNA"/>
</dbReference>
<dbReference type="Proteomes" id="UP000298061">
    <property type="component" value="Unassembled WGS sequence"/>
</dbReference>
<dbReference type="Gene3D" id="3.40.30.10">
    <property type="entry name" value="Glutaredoxin"/>
    <property type="match status" value="1"/>
</dbReference>
<dbReference type="Gene3D" id="1.20.1050.10">
    <property type="match status" value="1"/>
</dbReference>
<dbReference type="Pfam" id="PF22041">
    <property type="entry name" value="GST_C_7"/>
    <property type="match status" value="1"/>
</dbReference>